<evidence type="ECO:0008006" key="5">
    <source>
        <dbReference type="Google" id="ProtNLM"/>
    </source>
</evidence>
<keyword evidence="2" id="KW-1133">Transmembrane helix</keyword>
<evidence type="ECO:0000313" key="4">
    <source>
        <dbReference type="Proteomes" id="UP000001508"/>
    </source>
</evidence>
<dbReference type="OrthoDB" id="5397961at2"/>
<dbReference type="EMBL" id="CP001940">
    <property type="protein sequence ID" value="ADH84888.1"/>
    <property type="molecule type" value="Genomic_DNA"/>
</dbReference>
<reference evidence="4" key="1">
    <citation type="submission" date="2010-02" db="EMBL/GenBank/DDBJ databases">
        <title>Complete sequence of Desulfurivibrio alkaliphilus AHT2.</title>
        <authorList>
            <consortium name="US DOE Joint Genome Institute"/>
            <person name="Pitluck S."/>
            <person name="Chertkov O."/>
            <person name="Detter J.C."/>
            <person name="Han C."/>
            <person name="Tapia R."/>
            <person name="Larimer F."/>
            <person name="Land M."/>
            <person name="Hauser L."/>
            <person name="Kyrpides N."/>
            <person name="Mikhailova N."/>
            <person name="Sorokin D.Y."/>
            <person name="Muyzer G."/>
            <person name="Woyke T."/>
        </authorList>
    </citation>
    <scope>NUCLEOTIDE SEQUENCE [LARGE SCALE GENOMIC DNA]</scope>
    <source>
        <strain evidence="4">DSM 19089 / UNIQEM U267 / AHT2</strain>
    </source>
</reference>
<dbReference type="eggNOG" id="ENOG5033IAH">
    <property type="taxonomic scope" value="Bacteria"/>
</dbReference>
<dbReference type="InParanoid" id="D6Z606"/>
<name>D6Z606_DESAT</name>
<dbReference type="STRING" id="589865.DaAHT2_0177"/>
<evidence type="ECO:0000313" key="3">
    <source>
        <dbReference type="EMBL" id="ADH84888.1"/>
    </source>
</evidence>
<sequence length="59" mass="6853">MTWAGMVYLLMTIGMFAVFAAIVIWTFSGKRKERLEAPRERMLEPDERSAEKSADKEEK</sequence>
<keyword evidence="2" id="KW-0472">Membrane</keyword>
<proteinExistence type="predicted"/>
<feature type="transmembrane region" description="Helical" evidence="2">
    <location>
        <begin position="6"/>
        <end position="27"/>
    </location>
</feature>
<keyword evidence="4" id="KW-1185">Reference proteome</keyword>
<evidence type="ECO:0000256" key="2">
    <source>
        <dbReference type="SAM" id="Phobius"/>
    </source>
</evidence>
<evidence type="ECO:0000256" key="1">
    <source>
        <dbReference type="SAM" id="MobiDB-lite"/>
    </source>
</evidence>
<dbReference type="RefSeq" id="WP_013162419.1">
    <property type="nucleotide sequence ID" value="NC_014216.1"/>
</dbReference>
<gene>
    <name evidence="3" type="ordered locus">DaAHT2_0177</name>
</gene>
<dbReference type="AlphaFoldDB" id="D6Z606"/>
<protein>
    <recommendedName>
        <fullName evidence="5">Cbb3-type cytochrome c oxidase subunit 3</fullName>
    </recommendedName>
</protein>
<accession>D6Z606</accession>
<keyword evidence="2" id="KW-0812">Transmembrane</keyword>
<dbReference type="HOGENOM" id="CLU_209059_1_0_7"/>
<dbReference type="Proteomes" id="UP000001508">
    <property type="component" value="Chromosome"/>
</dbReference>
<organism evidence="3 4">
    <name type="scientific">Desulfurivibrio alkaliphilus (strain DSM 19089 / UNIQEM U267 / AHT2)</name>
    <dbReference type="NCBI Taxonomy" id="589865"/>
    <lineage>
        <taxon>Bacteria</taxon>
        <taxon>Pseudomonadati</taxon>
        <taxon>Thermodesulfobacteriota</taxon>
        <taxon>Desulfobulbia</taxon>
        <taxon>Desulfobulbales</taxon>
        <taxon>Desulfobulbaceae</taxon>
        <taxon>Desulfurivibrio</taxon>
    </lineage>
</organism>
<feature type="region of interest" description="Disordered" evidence="1">
    <location>
        <begin position="36"/>
        <end position="59"/>
    </location>
</feature>
<dbReference type="KEGG" id="dak:DaAHT2_0177"/>